<comment type="subcellular location">
    <subcellularLocation>
        <location evidence="1">Membrane</location>
        <topology evidence="1">Multi-pass membrane protein</topology>
    </subcellularLocation>
</comment>
<dbReference type="Pfam" id="PF00001">
    <property type="entry name" value="7tm_1"/>
    <property type="match status" value="1"/>
</dbReference>
<comment type="similarity">
    <text evidence="2">Belongs to the G-protein coupled receptor 1 family.</text>
</comment>
<evidence type="ECO:0000256" key="9">
    <source>
        <dbReference type="SAM" id="Phobius"/>
    </source>
</evidence>
<keyword evidence="4 9" id="KW-1133">Transmembrane helix</keyword>
<dbReference type="PANTHER" id="PTHR24243:SF208">
    <property type="entry name" value="PYROKININ-1 RECEPTOR"/>
    <property type="match status" value="1"/>
</dbReference>
<dbReference type="EMBL" id="BPLQ01012450">
    <property type="protein sequence ID" value="GIY65556.1"/>
    <property type="molecule type" value="Genomic_DNA"/>
</dbReference>
<reference evidence="11 12" key="1">
    <citation type="submission" date="2021-06" db="EMBL/GenBank/DDBJ databases">
        <title>Caerostris darwini draft genome.</title>
        <authorList>
            <person name="Kono N."/>
            <person name="Arakawa K."/>
        </authorList>
    </citation>
    <scope>NUCLEOTIDE SEQUENCE [LARGE SCALE GENOMIC DNA]</scope>
</reference>
<sequence>MEMEMMYSFEFMNLTDYENYTGDMGDINDYLAAVLGPKRLPLNWLIPLTCVYAVIFTTGLIGNSCTCIVIATNPYMQTATNCYLFNLAIADMLTLICVNRKEYNFIESGQEPDLVNELVN</sequence>
<dbReference type="GO" id="GO:0008188">
    <property type="term" value="F:neuropeptide receptor activity"/>
    <property type="evidence" value="ECO:0007669"/>
    <property type="project" value="TreeGrafter"/>
</dbReference>
<keyword evidence="3 9" id="KW-0812">Transmembrane</keyword>
<evidence type="ECO:0000256" key="6">
    <source>
        <dbReference type="ARBA" id="ARBA00023136"/>
    </source>
</evidence>
<feature type="transmembrane region" description="Helical" evidence="9">
    <location>
        <begin position="44"/>
        <end position="71"/>
    </location>
</feature>
<keyword evidence="12" id="KW-1185">Reference proteome</keyword>
<dbReference type="GO" id="GO:0005886">
    <property type="term" value="C:plasma membrane"/>
    <property type="evidence" value="ECO:0007669"/>
    <property type="project" value="TreeGrafter"/>
</dbReference>
<keyword evidence="6 9" id="KW-0472">Membrane</keyword>
<evidence type="ECO:0000256" key="1">
    <source>
        <dbReference type="ARBA" id="ARBA00004141"/>
    </source>
</evidence>
<dbReference type="SUPFAM" id="SSF81321">
    <property type="entry name" value="Family A G protein-coupled receptor-like"/>
    <property type="match status" value="1"/>
</dbReference>
<dbReference type="AlphaFoldDB" id="A0AAV4V5I4"/>
<dbReference type="PANTHER" id="PTHR24243">
    <property type="entry name" value="G-PROTEIN COUPLED RECEPTOR"/>
    <property type="match status" value="1"/>
</dbReference>
<evidence type="ECO:0000256" key="2">
    <source>
        <dbReference type="ARBA" id="ARBA00010663"/>
    </source>
</evidence>
<comment type="caution">
    <text evidence="11">The sequence shown here is derived from an EMBL/GenBank/DDBJ whole genome shotgun (WGS) entry which is preliminary data.</text>
</comment>
<name>A0AAV4V5I4_9ARAC</name>
<evidence type="ECO:0000256" key="4">
    <source>
        <dbReference type="ARBA" id="ARBA00022989"/>
    </source>
</evidence>
<dbReference type="PRINTS" id="PR00237">
    <property type="entry name" value="GPCRRHODOPSN"/>
</dbReference>
<evidence type="ECO:0000256" key="5">
    <source>
        <dbReference type="ARBA" id="ARBA00023040"/>
    </source>
</evidence>
<organism evidence="11 12">
    <name type="scientific">Caerostris darwini</name>
    <dbReference type="NCBI Taxonomy" id="1538125"/>
    <lineage>
        <taxon>Eukaryota</taxon>
        <taxon>Metazoa</taxon>
        <taxon>Ecdysozoa</taxon>
        <taxon>Arthropoda</taxon>
        <taxon>Chelicerata</taxon>
        <taxon>Arachnida</taxon>
        <taxon>Araneae</taxon>
        <taxon>Araneomorphae</taxon>
        <taxon>Entelegynae</taxon>
        <taxon>Araneoidea</taxon>
        <taxon>Araneidae</taxon>
        <taxon>Caerostris</taxon>
    </lineage>
</organism>
<evidence type="ECO:0000256" key="8">
    <source>
        <dbReference type="ARBA" id="ARBA00023224"/>
    </source>
</evidence>
<evidence type="ECO:0000259" key="10">
    <source>
        <dbReference type="PROSITE" id="PS50262"/>
    </source>
</evidence>
<gene>
    <name evidence="11" type="primary">AVEN_77448_1</name>
    <name evidence="11" type="ORF">CDAR_199721</name>
</gene>
<accession>A0AAV4V5I4</accession>
<feature type="domain" description="G-protein coupled receptors family 1 profile" evidence="10">
    <location>
        <begin position="62"/>
        <end position="120"/>
    </location>
</feature>
<evidence type="ECO:0000256" key="3">
    <source>
        <dbReference type="ARBA" id="ARBA00022692"/>
    </source>
</evidence>
<dbReference type="InterPro" id="IPR017452">
    <property type="entry name" value="GPCR_Rhodpsn_7TM"/>
</dbReference>
<protein>
    <recommendedName>
        <fullName evidence="10">G-protein coupled receptors family 1 profile domain-containing protein</fullName>
    </recommendedName>
</protein>
<dbReference type="Gene3D" id="1.20.1070.10">
    <property type="entry name" value="Rhodopsin 7-helix transmembrane proteins"/>
    <property type="match status" value="1"/>
</dbReference>
<keyword evidence="5" id="KW-0297">G-protein coupled receptor</keyword>
<keyword evidence="8" id="KW-0807">Transducer</keyword>
<proteinExistence type="inferred from homology"/>
<evidence type="ECO:0000256" key="7">
    <source>
        <dbReference type="ARBA" id="ARBA00023170"/>
    </source>
</evidence>
<dbReference type="PROSITE" id="PS50262">
    <property type="entry name" value="G_PROTEIN_RECEP_F1_2"/>
    <property type="match status" value="1"/>
</dbReference>
<evidence type="ECO:0000313" key="11">
    <source>
        <dbReference type="EMBL" id="GIY65556.1"/>
    </source>
</evidence>
<keyword evidence="7" id="KW-0675">Receptor</keyword>
<dbReference type="Proteomes" id="UP001054837">
    <property type="component" value="Unassembled WGS sequence"/>
</dbReference>
<dbReference type="InterPro" id="IPR000276">
    <property type="entry name" value="GPCR_Rhodpsn"/>
</dbReference>
<evidence type="ECO:0000313" key="12">
    <source>
        <dbReference type="Proteomes" id="UP001054837"/>
    </source>
</evidence>